<dbReference type="PANTHER" id="PTHR35810">
    <property type="entry name" value="CYTOPLASMIC PROTEIN-RELATED"/>
    <property type="match status" value="1"/>
</dbReference>
<dbReference type="Pfam" id="PF02661">
    <property type="entry name" value="Fic"/>
    <property type="match status" value="1"/>
</dbReference>
<dbReference type="Pfam" id="PF13310">
    <property type="entry name" value="Virulence_RhuM"/>
    <property type="match status" value="1"/>
</dbReference>
<protein>
    <recommendedName>
        <fullName evidence="1">Fido domain-containing protein</fullName>
    </recommendedName>
</protein>
<name>A0A1F5EN21_9BACT</name>
<evidence type="ECO:0000259" key="1">
    <source>
        <dbReference type="PROSITE" id="PS51459"/>
    </source>
</evidence>
<dbReference type="PANTHER" id="PTHR35810:SF1">
    <property type="entry name" value="CYTOPLASMIC PROTEIN"/>
    <property type="match status" value="1"/>
</dbReference>
<accession>A0A1F5EN21</accession>
<feature type="domain" description="Fido" evidence="1">
    <location>
        <begin position="193"/>
        <end position="331"/>
    </location>
</feature>
<dbReference type="PROSITE" id="PS51459">
    <property type="entry name" value="FIDO"/>
    <property type="match status" value="1"/>
</dbReference>
<reference evidence="2 3" key="1">
    <citation type="journal article" date="2016" name="Nat. Commun.">
        <title>Thousands of microbial genomes shed light on interconnected biogeochemical processes in an aquifer system.</title>
        <authorList>
            <person name="Anantharaman K."/>
            <person name="Brown C.T."/>
            <person name="Hug L.A."/>
            <person name="Sharon I."/>
            <person name="Castelle C.J."/>
            <person name="Probst A.J."/>
            <person name="Thomas B.C."/>
            <person name="Singh A."/>
            <person name="Wilkins M.J."/>
            <person name="Karaoz U."/>
            <person name="Brodie E.L."/>
            <person name="Williams K.H."/>
            <person name="Hubbard S.S."/>
            <person name="Banfield J.F."/>
        </authorList>
    </citation>
    <scope>NUCLEOTIDE SEQUENCE [LARGE SCALE GENOMIC DNA]</scope>
</reference>
<organism evidence="2 3">
    <name type="scientific">Candidatus Campbellbacteria bacterium RIFCSPLOWO2_01_FULL_34_15</name>
    <dbReference type="NCBI Taxonomy" id="1797579"/>
    <lineage>
        <taxon>Bacteria</taxon>
        <taxon>Candidatus Campbelliibacteriota</taxon>
    </lineage>
</organism>
<dbReference type="InterPro" id="IPR011204">
    <property type="entry name" value="Virulence_RhuM-like"/>
</dbReference>
<sequence length="335" mass="37517">MAVKKKLKGNNLVIYQAKNGAIELRGDFERENIWATQSQIAELFEVDRTVATRHINNIFKDGELDEKVVSAKFAHTTQHGAIKGKTQTKNVIFYNLDIILAVGYRTNSSRAIEFRKWATSVLKEHLIKGYTINKKQITKNYDAFMQTVATIQNLLPEHINLDPKMVLELVKEFAGTWTTLEAYDEDKISSVGSTKKSIKLSGEELVSAIGDLRNELVKKGEASDLFAQEKRKGSVEGIVGNVMQSFGGKPVYSTVEEKASHLLYFMVKNHPFNDGNKRSGAFAFVWFLRKAKIKGARNINSSTLTALTLLIAESQPTKKDQMTALVTTLLSVKKK</sequence>
<dbReference type="AlphaFoldDB" id="A0A1F5EN21"/>
<evidence type="ECO:0000313" key="3">
    <source>
        <dbReference type="Proteomes" id="UP000176865"/>
    </source>
</evidence>
<dbReference type="InterPro" id="IPR053737">
    <property type="entry name" value="Type_II_TA_Toxin"/>
</dbReference>
<dbReference type="STRING" id="1797579.A2996_00955"/>
<dbReference type="InterPro" id="IPR003812">
    <property type="entry name" value="Fido"/>
</dbReference>
<dbReference type="InterPro" id="IPR036597">
    <property type="entry name" value="Fido-like_dom_sf"/>
</dbReference>
<comment type="caution">
    <text evidence="2">The sequence shown here is derived from an EMBL/GenBank/DDBJ whole genome shotgun (WGS) entry which is preliminary data.</text>
</comment>
<dbReference type="Gene3D" id="1.20.120.1870">
    <property type="entry name" value="Fic/DOC protein, Fido domain"/>
    <property type="match status" value="1"/>
</dbReference>
<gene>
    <name evidence="2" type="ORF">A2996_00955</name>
</gene>
<dbReference type="Proteomes" id="UP000176865">
    <property type="component" value="Unassembled WGS sequence"/>
</dbReference>
<evidence type="ECO:0000313" key="2">
    <source>
        <dbReference type="EMBL" id="OGD68775.1"/>
    </source>
</evidence>
<proteinExistence type="predicted"/>
<dbReference type="SUPFAM" id="SSF140931">
    <property type="entry name" value="Fic-like"/>
    <property type="match status" value="1"/>
</dbReference>
<dbReference type="EMBL" id="MFAB01000016">
    <property type="protein sequence ID" value="OGD68775.1"/>
    <property type="molecule type" value="Genomic_DNA"/>
</dbReference>